<dbReference type="Pfam" id="PF14543">
    <property type="entry name" value="TAXi_N"/>
    <property type="match status" value="1"/>
</dbReference>
<dbReference type="PROSITE" id="PS51767">
    <property type="entry name" value="PEPTIDASE_A1"/>
    <property type="match status" value="1"/>
</dbReference>
<dbReference type="Proteomes" id="UP000230069">
    <property type="component" value="Unassembled WGS sequence"/>
</dbReference>
<dbReference type="Gene3D" id="2.40.70.10">
    <property type="entry name" value="Acid Proteases"/>
    <property type="match status" value="2"/>
</dbReference>
<evidence type="ECO:0000256" key="1">
    <source>
        <dbReference type="ARBA" id="ARBA00007447"/>
    </source>
</evidence>
<evidence type="ECO:0000256" key="6">
    <source>
        <dbReference type="SAM" id="SignalP"/>
    </source>
</evidence>
<dbReference type="GO" id="GO:0005576">
    <property type="term" value="C:extracellular region"/>
    <property type="evidence" value="ECO:0007669"/>
    <property type="project" value="TreeGrafter"/>
</dbReference>
<evidence type="ECO:0000313" key="9">
    <source>
        <dbReference type="Proteomes" id="UP000230069"/>
    </source>
</evidence>
<dbReference type="GO" id="GO:0006508">
    <property type="term" value="P:proteolysis"/>
    <property type="evidence" value="ECO:0007669"/>
    <property type="project" value="UniProtKB-KW"/>
</dbReference>
<dbReference type="PANTHER" id="PTHR47967:SF123">
    <property type="entry name" value="ASPARTIC PROTEINASE NEPENTHESIN-1-LIKE"/>
    <property type="match status" value="1"/>
</dbReference>
<dbReference type="InParanoid" id="A0A2G5FA37"/>
<proteinExistence type="inferred from homology"/>
<organism evidence="8 9">
    <name type="scientific">Aquilegia coerulea</name>
    <name type="common">Rocky mountain columbine</name>
    <dbReference type="NCBI Taxonomy" id="218851"/>
    <lineage>
        <taxon>Eukaryota</taxon>
        <taxon>Viridiplantae</taxon>
        <taxon>Streptophyta</taxon>
        <taxon>Embryophyta</taxon>
        <taxon>Tracheophyta</taxon>
        <taxon>Spermatophyta</taxon>
        <taxon>Magnoliopsida</taxon>
        <taxon>Ranunculales</taxon>
        <taxon>Ranunculaceae</taxon>
        <taxon>Thalictroideae</taxon>
        <taxon>Aquilegia</taxon>
    </lineage>
</organism>
<dbReference type="InterPro" id="IPR032799">
    <property type="entry name" value="TAXi_C"/>
</dbReference>
<reference evidence="8 9" key="1">
    <citation type="submission" date="2017-09" db="EMBL/GenBank/DDBJ databases">
        <title>WGS assembly of Aquilegia coerulea Goldsmith.</title>
        <authorList>
            <person name="Hodges S."/>
            <person name="Kramer E."/>
            <person name="Nordborg M."/>
            <person name="Tomkins J."/>
            <person name="Borevitz J."/>
            <person name="Derieg N."/>
            <person name="Yan J."/>
            <person name="Mihaltcheva S."/>
            <person name="Hayes R.D."/>
            <person name="Rokhsar D."/>
        </authorList>
    </citation>
    <scope>NUCLEOTIDE SEQUENCE [LARGE SCALE GENOMIC DNA]</scope>
    <source>
        <strain evidence="9">cv. Goldsmith</strain>
    </source>
</reference>
<dbReference type="InterPro" id="IPR032861">
    <property type="entry name" value="TAXi_N"/>
</dbReference>
<gene>
    <name evidence="8" type="ORF">AQUCO_00100372v1</name>
</gene>
<dbReference type="InterPro" id="IPR034161">
    <property type="entry name" value="Pepsin-like_plant"/>
</dbReference>
<protein>
    <recommendedName>
        <fullName evidence="7">Peptidase A1 domain-containing protein</fullName>
    </recommendedName>
</protein>
<keyword evidence="2" id="KW-0645">Protease</keyword>
<keyword evidence="4" id="KW-0378">Hydrolase</keyword>
<dbReference type="InterPro" id="IPR033121">
    <property type="entry name" value="PEPTIDASE_A1"/>
</dbReference>
<dbReference type="AlphaFoldDB" id="A0A2G5FA37"/>
<dbReference type="PANTHER" id="PTHR47967">
    <property type="entry name" value="OS07G0603500 PROTEIN-RELATED"/>
    <property type="match status" value="1"/>
</dbReference>
<dbReference type="STRING" id="218851.A0A2G5FA37"/>
<dbReference type="OrthoDB" id="907879at2759"/>
<keyword evidence="6" id="KW-0732">Signal</keyword>
<evidence type="ECO:0000256" key="2">
    <source>
        <dbReference type="ARBA" id="ARBA00022670"/>
    </source>
</evidence>
<feature type="chain" id="PRO_5013922369" description="Peptidase A1 domain-containing protein" evidence="6">
    <location>
        <begin position="27"/>
        <end position="480"/>
    </location>
</feature>
<evidence type="ECO:0000256" key="3">
    <source>
        <dbReference type="ARBA" id="ARBA00022750"/>
    </source>
</evidence>
<keyword evidence="5" id="KW-0325">Glycoprotein</keyword>
<comment type="similarity">
    <text evidence="1">Belongs to the peptidase A1 family.</text>
</comment>
<dbReference type="Pfam" id="PF14541">
    <property type="entry name" value="TAXi_C"/>
    <property type="match status" value="1"/>
</dbReference>
<dbReference type="InterPro" id="IPR021109">
    <property type="entry name" value="Peptidase_aspartic_dom_sf"/>
</dbReference>
<dbReference type="SUPFAM" id="SSF50630">
    <property type="entry name" value="Acid proteases"/>
    <property type="match status" value="1"/>
</dbReference>
<keyword evidence="3" id="KW-0064">Aspartyl protease</keyword>
<dbReference type="CDD" id="cd05476">
    <property type="entry name" value="pepsin_A_like_plant"/>
    <property type="match status" value="1"/>
</dbReference>
<sequence>MDPKKIVLFLFFVSFLILQITQFVYGEHNGFTIKLVHRDSMDSPLYPGNLTIEERFARLHQQASARLKQMAWAVTSTKKQTMSMNHTTTSHPKGIQPPVRYDGTFYVTMVGIGNIAGVPSFKNYWLMADTGSNILWTQCEGCRPCFPQATPLYPFSKSSTYRPYICGQHPLCDPGHCTKIPGVGNICNYLVEYANHALTKGHFAKERFTFLSSNHQSSEAVDLFFGCGLEQYRFEFNTPKGVVTPISGIIGLGYGRDSLVVQLGERGKGRFSHCLQPWSHTQIPSAYFKFGDDAKFDARQQVFTTPLYIHPSASVYYVTLKDISVLGNKLSNMFPITGFFDVKRDGTGGVNIDSGSPLTYIKRPAYQFLINPLLAYFQSFRTVPATSPYKHCYQKRPGFVDFPGMTLHLLGADYVVGPEKLIVQFQTYFCISFIPFEEVAGGPSVFAIGPSMIIGNQWLTNYRFIFDYRAKQVYFARENC</sequence>
<evidence type="ECO:0000256" key="4">
    <source>
        <dbReference type="ARBA" id="ARBA00022801"/>
    </source>
</evidence>
<evidence type="ECO:0000313" key="8">
    <source>
        <dbReference type="EMBL" id="PIA64858.1"/>
    </source>
</evidence>
<evidence type="ECO:0000256" key="5">
    <source>
        <dbReference type="ARBA" id="ARBA00023180"/>
    </source>
</evidence>
<name>A0A2G5FA37_AQUCA</name>
<feature type="domain" description="Peptidase A1" evidence="7">
    <location>
        <begin position="106"/>
        <end position="476"/>
    </location>
</feature>
<keyword evidence="9" id="KW-1185">Reference proteome</keyword>
<dbReference type="EMBL" id="KZ305018">
    <property type="protein sequence ID" value="PIA64858.1"/>
    <property type="molecule type" value="Genomic_DNA"/>
</dbReference>
<dbReference type="InterPro" id="IPR051708">
    <property type="entry name" value="Plant_Aspart_Prot_A1"/>
</dbReference>
<accession>A0A2G5FA37</accession>
<feature type="signal peptide" evidence="6">
    <location>
        <begin position="1"/>
        <end position="26"/>
    </location>
</feature>
<dbReference type="GO" id="GO:0004190">
    <property type="term" value="F:aspartic-type endopeptidase activity"/>
    <property type="evidence" value="ECO:0007669"/>
    <property type="project" value="UniProtKB-KW"/>
</dbReference>
<evidence type="ECO:0000259" key="7">
    <source>
        <dbReference type="PROSITE" id="PS51767"/>
    </source>
</evidence>